<sequence length="107" mass="12476">ESEQAPAPPKVKAKVSKAKKAVLKGIWNHKKKKRRRRRRRKRKKNAPRRNKFVYYAIVSLPLTTESAMKQIEDNSTLCSLWMSGPISTKSNRLRRSSTTLRWPRSTS</sequence>
<feature type="region of interest" description="Disordered" evidence="1">
    <location>
        <begin position="88"/>
        <end position="107"/>
    </location>
</feature>
<dbReference type="GO" id="GO:0003735">
    <property type="term" value="F:structural constituent of ribosome"/>
    <property type="evidence" value="ECO:0007669"/>
    <property type="project" value="InterPro"/>
</dbReference>
<accession>A0A9X9M124</accession>
<dbReference type="EMBL" id="CYRY02034595">
    <property type="protein sequence ID" value="VCX10779.1"/>
    <property type="molecule type" value="Genomic_DNA"/>
</dbReference>
<dbReference type="InterPro" id="IPR013025">
    <property type="entry name" value="Ribosomal_uL23-like"/>
</dbReference>
<gene>
    <name evidence="2" type="ORF">BN2614_LOCUS4</name>
</gene>
<dbReference type="AlphaFoldDB" id="A0A9X9M124"/>
<dbReference type="InterPro" id="IPR012677">
    <property type="entry name" value="Nucleotide-bd_a/b_plait_sf"/>
</dbReference>
<feature type="compositionally biased region" description="Basic residues" evidence="1">
    <location>
        <begin position="11"/>
        <end position="49"/>
    </location>
</feature>
<feature type="region of interest" description="Disordered" evidence="1">
    <location>
        <begin position="1"/>
        <end position="49"/>
    </location>
</feature>
<keyword evidence="3" id="KW-1185">Reference proteome</keyword>
<evidence type="ECO:0000256" key="1">
    <source>
        <dbReference type="SAM" id="MobiDB-lite"/>
    </source>
</evidence>
<evidence type="ECO:0000313" key="3">
    <source>
        <dbReference type="Proteomes" id="UP000269945"/>
    </source>
</evidence>
<reference evidence="2 3" key="1">
    <citation type="submission" date="2018-10" db="EMBL/GenBank/DDBJ databases">
        <authorList>
            <person name="Ekblom R."/>
            <person name="Jareborg N."/>
        </authorList>
    </citation>
    <scope>NUCLEOTIDE SEQUENCE [LARGE SCALE GENOMIC DNA]</scope>
    <source>
        <tissue evidence="2">Muscle</tissue>
    </source>
</reference>
<dbReference type="GO" id="GO:0006412">
    <property type="term" value="P:translation"/>
    <property type="evidence" value="ECO:0007669"/>
    <property type="project" value="InterPro"/>
</dbReference>
<feature type="non-terminal residue" evidence="2">
    <location>
        <position position="1"/>
    </location>
</feature>
<comment type="caution">
    <text evidence="2">The sequence shown here is derived from an EMBL/GenBank/DDBJ whole genome shotgun (WGS) entry which is preliminary data.</text>
</comment>
<organism evidence="2 3">
    <name type="scientific">Gulo gulo</name>
    <name type="common">Wolverine</name>
    <name type="synonym">Gluton</name>
    <dbReference type="NCBI Taxonomy" id="48420"/>
    <lineage>
        <taxon>Eukaryota</taxon>
        <taxon>Metazoa</taxon>
        <taxon>Chordata</taxon>
        <taxon>Craniata</taxon>
        <taxon>Vertebrata</taxon>
        <taxon>Euteleostomi</taxon>
        <taxon>Mammalia</taxon>
        <taxon>Eutheria</taxon>
        <taxon>Laurasiatheria</taxon>
        <taxon>Carnivora</taxon>
        <taxon>Caniformia</taxon>
        <taxon>Musteloidea</taxon>
        <taxon>Mustelidae</taxon>
        <taxon>Guloninae</taxon>
        <taxon>Gulo</taxon>
    </lineage>
</organism>
<dbReference type="Proteomes" id="UP000269945">
    <property type="component" value="Unassembled WGS sequence"/>
</dbReference>
<protein>
    <submittedName>
        <fullName evidence="2">Uncharacterized protein</fullName>
    </submittedName>
</protein>
<proteinExistence type="predicted"/>
<feature type="compositionally biased region" description="Low complexity" evidence="1">
    <location>
        <begin position="96"/>
        <end position="107"/>
    </location>
</feature>
<evidence type="ECO:0000313" key="2">
    <source>
        <dbReference type="EMBL" id="VCX10779.1"/>
    </source>
</evidence>
<dbReference type="PANTHER" id="PTHR11620">
    <property type="entry name" value="60S RIBOSOMAL PROTEIN L23A"/>
    <property type="match status" value="1"/>
</dbReference>
<name>A0A9X9M124_GULGU</name>
<dbReference type="Gene3D" id="3.30.70.330">
    <property type="match status" value="1"/>
</dbReference>
<dbReference type="GO" id="GO:0005840">
    <property type="term" value="C:ribosome"/>
    <property type="evidence" value="ECO:0007669"/>
    <property type="project" value="InterPro"/>
</dbReference>